<dbReference type="AlphaFoldDB" id="A0A645HA91"/>
<reference evidence="2" key="1">
    <citation type="submission" date="2019-08" db="EMBL/GenBank/DDBJ databases">
        <authorList>
            <person name="Kucharzyk K."/>
            <person name="Murdoch R.W."/>
            <person name="Higgins S."/>
            <person name="Loffler F."/>
        </authorList>
    </citation>
    <scope>NUCLEOTIDE SEQUENCE</scope>
</reference>
<feature type="compositionally biased region" description="Basic and acidic residues" evidence="1">
    <location>
        <begin position="63"/>
        <end position="110"/>
    </location>
</feature>
<feature type="region of interest" description="Disordered" evidence="1">
    <location>
        <begin position="17"/>
        <end position="142"/>
    </location>
</feature>
<dbReference type="EMBL" id="VSSQ01085327">
    <property type="protein sequence ID" value="MPN33024.1"/>
    <property type="molecule type" value="Genomic_DNA"/>
</dbReference>
<name>A0A645HA91_9ZZZZ</name>
<proteinExistence type="predicted"/>
<gene>
    <name evidence="2" type="ORF">SDC9_180507</name>
</gene>
<protein>
    <submittedName>
        <fullName evidence="2">Uncharacterized protein</fullName>
    </submittedName>
</protein>
<comment type="caution">
    <text evidence="2">The sequence shown here is derived from an EMBL/GenBank/DDBJ whole genome shotgun (WGS) entry which is preliminary data.</text>
</comment>
<accession>A0A645HA91</accession>
<evidence type="ECO:0000256" key="1">
    <source>
        <dbReference type="SAM" id="MobiDB-lite"/>
    </source>
</evidence>
<feature type="compositionally biased region" description="Basic and acidic residues" evidence="1">
    <location>
        <begin position="132"/>
        <end position="142"/>
    </location>
</feature>
<sequence length="142" mass="15435">MQRLGFAQAGARFEPRSHAVGFWWVDHQPSREGGDTEYGADGGDRPSPAEQRSDRNGQCGRGGRGDVHRGRVGTGDHLDPMLELASDHHGHDQISDRDPDSDTRRAHEGGRGSGTGADDRAQNHADQAVQRRSIDAHQADQP</sequence>
<evidence type="ECO:0000313" key="2">
    <source>
        <dbReference type="EMBL" id="MPN33024.1"/>
    </source>
</evidence>
<organism evidence="2">
    <name type="scientific">bioreactor metagenome</name>
    <dbReference type="NCBI Taxonomy" id="1076179"/>
    <lineage>
        <taxon>unclassified sequences</taxon>
        <taxon>metagenomes</taxon>
        <taxon>ecological metagenomes</taxon>
    </lineage>
</organism>